<feature type="signal peptide" evidence="15">
    <location>
        <begin position="1"/>
        <end position="27"/>
    </location>
</feature>
<dbReference type="EnsemblMetazoa" id="ACUA002898-RA">
    <property type="protein sequence ID" value="ACUA002898-PA"/>
    <property type="gene ID" value="ACUA002898"/>
</dbReference>
<dbReference type="GO" id="GO:0000166">
    <property type="term" value="F:nucleotide binding"/>
    <property type="evidence" value="ECO:0007669"/>
    <property type="project" value="UniProtKB-KW"/>
</dbReference>
<dbReference type="InterPro" id="IPR006146">
    <property type="entry name" value="5'-Nucleotdase_CS"/>
</dbReference>
<keyword evidence="12" id="KW-0325">Glycoprotein</keyword>
<evidence type="ECO:0000256" key="6">
    <source>
        <dbReference type="ARBA" id="ARBA00022525"/>
    </source>
</evidence>
<evidence type="ECO:0000256" key="14">
    <source>
        <dbReference type="ARBA" id="ARBA00074431"/>
    </source>
</evidence>
<organism evidence="18 19">
    <name type="scientific">Anopheles culicifacies</name>
    <dbReference type="NCBI Taxonomy" id="139723"/>
    <lineage>
        <taxon>Eukaryota</taxon>
        <taxon>Metazoa</taxon>
        <taxon>Ecdysozoa</taxon>
        <taxon>Arthropoda</taxon>
        <taxon>Hexapoda</taxon>
        <taxon>Insecta</taxon>
        <taxon>Pterygota</taxon>
        <taxon>Neoptera</taxon>
        <taxon>Endopterygota</taxon>
        <taxon>Diptera</taxon>
        <taxon>Nematocera</taxon>
        <taxon>Culicoidea</taxon>
        <taxon>Culicidae</taxon>
        <taxon>Anophelinae</taxon>
        <taxon>Anopheles</taxon>
        <taxon>culicifacies species complex</taxon>
    </lineage>
</organism>
<dbReference type="InterPro" id="IPR008334">
    <property type="entry name" value="5'-Nucleotdase_C"/>
</dbReference>
<dbReference type="InterPro" id="IPR006179">
    <property type="entry name" value="5_nucleotidase/apyrase"/>
</dbReference>
<proteinExistence type="inferred from homology"/>
<evidence type="ECO:0000256" key="9">
    <source>
        <dbReference type="ARBA" id="ARBA00022729"/>
    </source>
</evidence>
<feature type="chain" id="PRO_5007950887" description="Apyrase" evidence="15">
    <location>
        <begin position="28"/>
        <end position="641"/>
    </location>
</feature>
<dbReference type="VEuPathDB" id="VectorBase:ACUA002898"/>
<dbReference type="PROSITE" id="PS00786">
    <property type="entry name" value="5_NUCLEOTIDASE_2"/>
    <property type="match status" value="1"/>
</dbReference>
<dbReference type="FunFam" id="3.60.21.10:FF:000020">
    <property type="entry name" value="NT5E isoform 4"/>
    <property type="match status" value="1"/>
</dbReference>
<dbReference type="GO" id="GO:0090729">
    <property type="term" value="F:toxin activity"/>
    <property type="evidence" value="ECO:0007669"/>
    <property type="project" value="UniProtKB-KW"/>
</dbReference>
<feature type="domain" description="Calcineurin-like phosphoesterase" evidence="16">
    <location>
        <begin position="41"/>
        <end position="260"/>
    </location>
</feature>
<evidence type="ECO:0000256" key="13">
    <source>
        <dbReference type="ARBA" id="ARBA00023240"/>
    </source>
</evidence>
<dbReference type="EMBL" id="AXCM01012288">
    <property type="status" value="NOT_ANNOTATED_CDS"/>
    <property type="molecule type" value="Genomic_DNA"/>
</dbReference>
<dbReference type="GO" id="GO:0006196">
    <property type="term" value="P:AMP catabolic process"/>
    <property type="evidence" value="ECO:0007669"/>
    <property type="project" value="TreeGrafter"/>
</dbReference>
<reference evidence="19" key="1">
    <citation type="submission" date="2013-09" db="EMBL/GenBank/DDBJ databases">
        <title>The Genome Sequence of Anopheles culicifacies species A.</title>
        <authorList>
            <consortium name="The Broad Institute Genomics Platform"/>
            <person name="Neafsey D.E."/>
            <person name="Besansky N."/>
            <person name="Howell P."/>
            <person name="Walton C."/>
            <person name="Young S.K."/>
            <person name="Zeng Q."/>
            <person name="Gargeya S."/>
            <person name="Fitzgerald M."/>
            <person name="Haas B."/>
            <person name="Abouelleil A."/>
            <person name="Allen A.W."/>
            <person name="Alvarado L."/>
            <person name="Arachchi H.M."/>
            <person name="Berlin A.M."/>
            <person name="Chapman S.B."/>
            <person name="Gainer-Dewar J."/>
            <person name="Goldberg J."/>
            <person name="Griggs A."/>
            <person name="Gujja S."/>
            <person name="Hansen M."/>
            <person name="Howarth C."/>
            <person name="Imamovic A."/>
            <person name="Ireland A."/>
            <person name="Larimer J."/>
            <person name="McCowan C."/>
            <person name="Murphy C."/>
            <person name="Pearson M."/>
            <person name="Poon T.W."/>
            <person name="Priest M."/>
            <person name="Roberts A."/>
            <person name="Saif S."/>
            <person name="Shea T."/>
            <person name="Sisk P."/>
            <person name="Sykes S."/>
            <person name="Wortman J."/>
            <person name="Nusbaum C."/>
            <person name="Birren B."/>
        </authorList>
    </citation>
    <scope>NUCLEOTIDE SEQUENCE [LARGE SCALE GENOMIC DNA]</scope>
    <source>
        <strain evidence="19">A-37</strain>
    </source>
</reference>
<evidence type="ECO:0000259" key="17">
    <source>
        <dbReference type="Pfam" id="PF02872"/>
    </source>
</evidence>
<keyword evidence="13" id="KW-1199">Hemostasis impairing toxin</keyword>
<keyword evidence="8" id="KW-0479">Metal-binding</keyword>
<keyword evidence="9 15" id="KW-0732">Signal</keyword>
<dbReference type="InterPro" id="IPR029052">
    <property type="entry name" value="Metallo-depent_PP-like"/>
</dbReference>
<evidence type="ECO:0000256" key="12">
    <source>
        <dbReference type="ARBA" id="ARBA00023180"/>
    </source>
</evidence>
<keyword evidence="10 15" id="KW-0547">Nucleotide-binding</keyword>
<evidence type="ECO:0000256" key="5">
    <source>
        <dbReference type="ARBA" id="ARBA00022442"/>
    </source>
</evidence>
<dbReference type="InterPro" id="IPR036907">
    <property type="entry name" value="5'-Nucleotdase_C_sf"/>
</dbReference>
<evidence type="ECO:0000256" key="4">
    <source>
        <dbReference type="ARBA" id="ARBA00012148"/>
    </source>
</evidence>
<evidence type="ECO:0000313" key="19">
    <source>
        <dbReference type="Proteomes" id="UP000075883"/>
    </source>
</evidence>
<keyword evidence="11 15" id="KW-0378">Hydrolase</keyword>
<evidence type="ECO:0000256" key="1">
    <source>
        <dbReference type="ARBA" id="ARBA00001968"/>
    </source>
</evidence>
<comment type="cofactor">
    <cofactor evidence="1">
        <name>a divalent metal cation</name>
        <dbReference type="ChEBI" id="CHEBI:60240"/>
    </cofactor>
</comment>
<protein>
    <recommendedName>
        <fullName evidence="14">Apyrase</fullName>
        <ecNumber evidence="4">3.6.1.5</ecNumber>
    </recommendedName>
</protein>
<evidence type="ECO:0000256" key="2">
    <source>
        <dbReference type="ARBA" id="ARBA00004613"/>
    </source>
</evidence>
<keyword evidence="5" id="KW-1201">Platelet aggregation inhibiting toxin</keyword>
<evidence type="ECO:0000256" key="10">
    <source>
        <dbReference type="ARBA" id="ARBA00022741"/>
    </source>
</evidence>
<dbReference type="GO" id="GO:0005615">
    <property type="term" value="C:extracellular space"/>
    <property type="evidence" value="ECO:0007669"/>
    <property type="project" value="UniProtKB-ARBA"/>
</dbReference>
<evidence type="ECO:0000256" key="15">
    <source>
        <dbReference type="RuleBase" id="RU362119"/>
    </source>
</evidence>
<dbReference type="SUPFAM" id="SSF56300">
    <property type="entry name" value="Metallo-dependent phosphatases"/>
    <property type="match status" value="1"/>
</dbReference>
<dbReference type="Gene3D" id="3.60.21.10">
    <property type="match status" value="1"/>
</dbReference>
<dbReference type="PANTHER" id="PTHR11575:SF32">
    <property type="entry name" value="APYRASE-LIKE PROTEIN"/>
    <property type="match status" value="1"/>
</dbReference>
<dbReference type="GO" id="GO:0005886">
    <property type="term" value="C:plasma membrane"/>
    <property type="evidence" value="ECO:0007669"/>
    <property type="project" value="TreeGrafter"/>
</dbReference>
<dbReference type="GO" id="GO:0008253">
    <property type="term" value="F:5'-nucleotidase activity"/>
    <property type="evidence" value="ECO:0007669"/>
    <property type="project" value="TreeGrafter"/>
</dbReference>
<evidence type="ECO:0000313" key="18">
    <source>
        <dbReference type="EnsemblMetazoa" id="ACUA002898-PA"/>
    </source>
</evidence>
<dbReference type="CDD" id="cd07409">
    <property type="entry name" value="MPP_CD73_N"/>
    <property type="match status" value="1"/>
</dbReference>
<evidence type="ECO:0000256" key="8">
    <source>
        <dbReference type="ARBA" id="ARBA00022723"/>
    </source>
</evidence>
<dbReference type="SUPFAM" id="SSF55816">
    <property type="entry name" value="5'-nucleotidase (syn. UDP-sugar hydrolase), C-terminal domain"/>
    <property type="match status" value="1"/>
</dbReference>
<dbReference type="Pfam" id="PF00149">
    <property type="entry name" value="Metallophos"/>
    <property type="match status" value="1"/>
</dbReference>
<reference evidence="18" key="2">
    <citation type="submission" date="2020-05" db="UniProtKB">
        <authorList>
            <consortium name="EnsemblMetazoa"/>
        </authorList>
    </citation>
    <scope>IDENTIFICATION</scope>
    <source>
        <strain evidence="18">A-37</strain>
    </source>
</reference>
<dbReference type="AlphaFoldDB" id="A0A182LVD5"/>
<evidence type="ECO:0000256" key="7">
    <source>
        <dbReference type="ARBA" id="ARBA00022656"/>
    </source>
</evidence>
<dbReference type="EMBL" id="AXCM01012289">
    <property type="status" value="NOT_ANNOTATED_CDS"/>
    <property type="molecule type" value="Genomic_DNA"/>
</dbReference>
<dbReference type="GO" id="GO:0046872">
    <property type="term" value="F:metal ion binding"/>
    <property type="evidence" value="ECO:0007669"/>
    <property type="project" value="UniProtKB-KW"/>
</dbReference>
<comment type="similarity">
    <text evidence="3 15">Belongs to the 5'-nucleotidase family.</text>
</comment>
<dbReference type="FunFam" id="3.90.780.10:FF:000004">
    <property type="entry name" value="UDP-sugar hydrolase, putative"/>
    <property type="match status" value="1"/>
</dbReference>
<keyword evidence="6" id="KW-0964">Secreted</keyword>
<evidence type="ECO:0000256" key="11">
    <source>
        <dbReference type="ARBA" id="ARBA00022801"/>
    </source>
</evidence>
<dbReference type="PANTHER" id="PTHR11575">
    <property type="entry name" value="5'-NUCLEOTIDASE-RELATED"/>
    <property type="match status" value="1"/>
</dbReference>
<dbReference type="PRINTS" id="PR01607">
    <property type="entry name" value="APYRASEFAMLY"/>
</dbReference>
<dbReference type="EC" id="3.6.1.5" evidence="4"/>
<evidence type="ECO:0000259" key="16">
    <source>
        <dbReference type="Pfam" id="PF00149"/>
    </source>
</evidence>
<keyword evidence="7" id="KW-0800">Toxin</keyword>
<keyword evidence="19" id="KW-1185">Reference proteome</keyword>
<dbReference type="GO" id="GO:0004050">
    <property type="term" value="F:apyrase activity"/>
    <property type="evidence" value="ECO:0007669"/>
    <property type="project" value="UniProtKB-EC"/>
</dbReference>
<dbReference type="STRING" id="139723.A0A182LVD5"/>
<comment type="subcellular location">
    <subcellularLocation>
        <location evidence="2">Secreted</location>
    </subcellularLocation>
</comment>
<dbReference type="Gene3D" id="3.90.780.10">
    <property type="entry name" value="5'-Nucleotidase, C-terminal domain"/>
    <property type="match status" value="1"/>
</dbReference>
<dbReference type="PROSITE" id="PS00785">
    <property type="entry name" value="5_NUCLEOTIDASE_1"/>
    <property type="match status" value="1"/>
</dbReference>
<dbReference type="Proteomes" id="UP000075883">
    <property type="component" value="Unassembled WGS sequence"/>
</dbReference>
<dbReference type="InterPro" id="IPR004843">
    <property type="entry name" value="Calcineurin-like_PHP"/>
</dbReference>
<evidence type="ECO:0000256" key="3">
    <source>
        <dbReference type="ARBA" id="ARBA00006654"/>
    </source>
</evidence>
<name>A0A182LVD5_9DIPT</name>
<feature type="domain" description="5'-Nucleotidase C-terminal" evidence="17">
    <location>
        <begin position="357"/>
        <end position="518"/>
    </location>
</feature>
<dbReference type="Pfam" id="PF02872">
    <property type="entry name" value="5_nucleotid_C"/>
    <property type="match status" value="1"/>
</dbReference>
<accession>A0A182LVD5</accession>
<sequence length="641" mass="71468">MSRFICCSWMVFVSLVLLSYFVPECWTKSVSGDAKASFPLTLIHINDLHARFDETNQKSAACTNPKECIAGIARVYHTIKTLKKEYKSKNPLYLNAGDNFQGTLWYNLLRWNVTAQLIKKLPPDVMTLGNHEFDHSPKGLAPYLAELEKLNIPTVVANLQLNGEPELQKSKISSSIVLNIDGRKVGIIGALYDKTHLVAQTGKVTLSNSIEAVRKEAQKLTKDKVDIIVVLSHCGLDGDKQLAAEAGDLLDVIVGAHSHSLLLSKDSKVPYDTQYDKIEGDYPIVVEKSKKHKVLITQARSFGKYVGRLTVYFDKKGEVQSWEGYPIYMNNAVKQDEDVLRELEPWRNAVKLLGTQVIGQSEVFLDRESCRWCECTLGDLVADAFADKYSNGTFRAIAVVQAGNFRNPIKKGAITNGLAIEAAPFGSSVDLLKLRGADLWSAIDHSFTLDDEYRLNTMQVSGLAVVVDLSKQRNDRVKSIQVIGADGSMKALDKQQYYYVATPSYLADGKDGFEMMKRGTDRITGPLDSDVLIEYVQKRQKITDSMFEQRRMVLENHTNGTCSWDTQDTGLALIGVNNPHASPEEIAEQYVVCKDVGDEIGWLRWKRNSIADGYVYACDVNEFNRVTGHLVLDHPVGGLLV</sequence>